<dbReference type="STRING" id="154538.A0A1M2VQM5"/>
<evidence type="ECO:0000256" key="1">
    <source>
        <dbReference type="SAM" id="MobiDB-lite"/>
    </source>
</evidence>
<proteinExistence type="predicted"/>
<feature type="compositionally biased region" description="Acidic residues" evidence="1">
    <location>
        <begin position="399"/>
        <end position="443"/>
    </location>
</feature>
<sequence>MGVDKAALSEPSPIFQEPVQQSDLTRFLANAQRVRVINHYLWQTSRKLEQHYAAPSAYDFLADVLQSQPLLPNVQVVQCSIIDIQDNTYIFLRSVHVLFGPRLRTLSLSFVGYAPSKLFPLSPPPQLLDNVDSEDEIVCILSKVKQLVPGLQNIHLFLEPSSHIVKAVSSMICGLNNLTSVHLNSSSDKFPLTPQVFVHLALLPDLRTLQVSSDRVFWRQGEFGPLPYTLRGRTFPALRRFIVKTPTLHLPVQLLQFVTSPHLVQIYVTTTGMVLRRDIRPFFAAIATHPSRKTLHTLWVEVRSVVRSDGRTYVAPSPICEKTLAPLWGLPMIQDLVLDIHCPFDVDDALLRKIGTTWVCIESLHLGVQSPWGTGEQDAPVEGCPGADSGSPITPALVLEDDAEAEVEEDGEEDEDEEDGDDGSVMDEDDENSEDEDDIDMDDMSCGWRRSRATLSGLAEFISSCHLLRNLGVAFSADASSFSPDKPTTRPNAASGRPNRRQTLTGLSPGLSPIDDPFAVAAFLSNVCDKIGYVEIEPWLMLDPEEDDHDPLLPDREQAWWSQARKYRARWESVQELLPKFTAIREQERRWRARN</sequence>
<comment type="caution">
    <text evidence="2">The sequence shown here is derived from an EMBL/GenBank/DDBJ whole genome shotgun (WGS) entry which is preliminary data.</text>
</comment>
<evidence type="ECO:0000313" key="2">
    <source>
        <dbReference type="EMBL" id="OJT09911.1"/>
    </source>
</evidence>
<gene>
    <name evidence="2" type="ORF">TRAPUB_13654</name>
</gene>
<feature type="region of interest" description="Disordered" evidence="1">
    <location>
        <begin position="371"/>
        <end position="444"/>
    </location>
</feature>
<dbReference type="AlphaFoldDB" id="A0A1M2VQM5"/>
<name>A0A1M2VQM5_TRAPU</name>
<reference evidence="2 3" key="1">
    <citation type="submission" date="2016-10" db="EMBL/GenBank/DDBJ databases">
        <title>Genome sequence of the basidiomycete white-rot fungus Trametes pubescens.</title>
        <authorList>
            <person name="Makela M.R."/>
            <person name="Granchi Z."/>
            <person name="Peng M."/>
            <person name="De Vries R.P."/>
            <person name="Grigoriev I."/>
            <person name="Riley R."/>
            <person name="Hilden K."/>
        </authorList>
    </citation>
    <scope>NUCLEOTIDE SEQUENCE [LARGE SCALE GENOMIC DNA]</scope>
    <source>
        <strain evidence="2 3">FBCC735</strain>
    </source>
</reference>
<organism evidence="2 3">
    <name type="scientific">Trametes pubescens</name>
    <name type="common">White-rot fungus</name>
    <dbReference type="NCBI Taxonomy" id="154538"/>
    <lineage>
        <taxon>Eukaryota</taxon>
        <taxon>Fungi</taxon>
        <taxon>Dikarya</taxon>
        <taxon>Basidiomycota</taxon>
        <taxon>Agaricomycotina</taxon>
        <taxon>Agaricomycetes</taxon>
        <taxon>Polyporales</taxon>
        <taxon>Polyporaceae</taxon>
        <taxon>Trametes</taxon>
    </lineage>
</organism>
<dbReference type="OrthoDB" id="2803881at2759"/>
<feature type="region of interest" description="Disordered" evidence="1">
    <location>
        <begin position="478"/>
        <end position="511"/>
    </location>
</feature>
<dbReference type="Proteomes" id="UP000184267">
    <property type="component" value="Unassembled WGS sequence"/>
</dbReference>
<accession>A0A1M2VQM5</accession>
<protein>
    <submittedName>
        <fullName evidence="2">Uncharacterized protein</fullName>
    </submittedName>
</protein>
<evidence type="ECO:0000313" key="3">
    <source>
        <dbReference type="Proteomes" id="UP000184267"/>
    </source>
</evidence>
<keyword evidence="3" id="KW-1185">Reference proteome</keyword>
<dbReference type="EMBL" id="MNAD01000872">
    <property type="protein sequence ID" value="OJT09911.1"/>
    <property type="molecule type" value="Genomic_DNA"/>
</dbReference>
<dbReference type="OMA" id="WSQARKY"/>